<sequence length="76" mass="8784">LHPTRTIYLGLTNDHLKLFERPNLSSRYTALSYCLGLIQPIKTLCSTLNIFKSHLDWTSLPLAFQNTVEVARRLRL</sequence>
<dbReference type="AlphaFoldDB" id="A0A8E2JHQ5"/>
<proteinExistence type="predicted"/>
<evidence type="ECO:0000313" key="1">
    <source>
        <dbReference type="EMBL" id="OCK82923.1"/>
    </source>
</evidence>
<feature type="non-terminal residue" evidence="1">
    <location>
        <position position="1"/>
    </location>
</feature>
<reference evidence="1 2" key="1">
    <citation type="journal article" date="2016" name="Nat. Commun.">
        <title>Ectomycorrhizal ecology is imprinted in the genome of the dominant symbiotic fungus Cenococcum geophilum.</title>
        <authorList>
            <consortium name="DOE Joint Genome Institute"/>
            <person name="Peter M."/>
            <person name="Kohler A."/>
            <person name="Ohm R.A."/>
            <person name="Kuo A."/>
            <person name="Krutzmann J."/>
            <person name="Morin E."/>
            <person name="Arend M."/>
            <person name="Barry K.W."/>
            <person name="Binder M."/>
            <person name="Choi C."/>
            <person name="Clum A."/>
            <person name="Copeland A."/>
            <person name="Grisel N."/>
            <person name="Haridas S."/>
            <person name="Kipfer T."/>
            <person name="LaButti K."/>
            <person name="Lindquist E."/>
            <person name="Lipzen A."/>
            <person name="Maire R."/>
            <person name="Meier B."/>
            <person name="Mihaltcheva S."/>
            <person name="Molinier V."/>
            <person name="Murat C."/>
            <person name="Poggeler S."/>
            <person name="Quandt C.A."/>
            <person name="Sperisen C."/>
            <person name="Tritt A."/>
            <person name="Tisserant E."/>
            <person name="Crous P.W."/>
            <person name="Henrissat B."/>
            <person name="Nehls U."/>
            <person name="Egli S."/>
            <person name="Spatafora J.W."/>
            <person name="Grigoriev I.V."/>
            <person name="Martin F.M."/>
        </authorList>
    </citation>
    <scope>NUCLEOTIDE SEQUENCE [LARGE SCALE GENOMIC DNA]</scope>
    <source>
        <strain evidence="1 2">CBS 459.81</strain>
    </source>
</reference>
<organism evidence="1 2">
    <name type="scientific">Lepidopterella palustris CBS 459.81</name>
    <dbReference type="NCBI Taxonomy" id="1314670"/>
    <lineage>
        <taxon>Eukaryota</taxon>
        <taxon>Fungi</taxon>
        <taxon>Dikarya</taxon>
        <taxon>Ascomycota</taxon>
        <taxon>Pezizomycotina</taxon>
        <taxon>Dothideomycetes</taxon>
        <taxon>Pleosporomycetidae</taxon>
        <taxon>Mytilinidiales</taxon>
        <taxon>Argynnaceae</taxon>
        <taxon>Lepidopterella</taxon>
    </lineage>
</organism>
<name>A0A8E2JHQ5_9PEZI</name>
<keyword evidence="2" id="KW-1185">Reference proteome</keyword>
<dbReference type="Proteomes" id="UP000250266">
    <property type="component" value="Unassembled WGS sequence"/>
</dbReference>
<evidence type="ECO:0000313" key="2">
    <source>
        <dbReference type="Proteomes" id="UP000250266"/>
    </source>
</evidence>
<protein>
    <submittedName>
        <fullName evidence="1">Uncharacterized protein</fullName>
    </submittedName>
</protein>
<gene>
    <name evidence="1" type="ORF">K432DRAFT_292119</name>
</gene>
<dbReference type="EMBL" id="KV744874">
    <property type="protein sequence ID" value="OCK82923.1"/>
    <property type="molecule type" value="Genomic_DNA"/>
</dbReference>
<accession>A0A8E2JHQ5</accession>